<dbReference type="AlphaFoldDB" id="A0A238BMS4"/>
<dbReference type="Gene3D" id="3.20.20.70">
    <property type="entry name" value="Aldolase class I"/>
    <property type="match status" value="1"/>
</dbReference>
<gene>
    <name evidence="1" type="ORF">X798_06674</name>
</gene>
<dbReference type="EMBL" id="KZ270136">
    <property type="protein sequence ID" value="OZC06334.1"/>
    <property type="molecule type" value="Genomic_DNA"/>
</dbReference>
<dbReference type="InterPro" id="IPR013785">
    <property type="entry name" value="Aldolase_TIM"/>
</dbReference>
<evidence type="ECO:0000313" key="1">
    <source>
        <dbReference type="EMBL" id="OZC06334.1"/>
    </source>
</evidence>
<reference evidence="1 2" key="1">
    <citation type="submission" date="2015-12" db="EMBL/GenBank/DDBJ databases">
        <title>Draft genome of the nematode, Onchocerca flexuosa.</title>
        <authorList>
            <person name="Mitreva M."/>
        </authorList>
    </citation>
    <scope>NUCLEOTIDE SEQUENCE [LARGE SCALE GENOMIC DNA]</scope>
    <source>
        <strain evidence="1">Red Deer</strain>
    </source>
</reference>
<keyword evidence="2" id="KW-1185">Reference proteome</keyword>
<organism evidence="1 2">
    <name type="scientific">Onchocerca flexuosa</name>
    <dbReference type="NCBI Taxonomy" id="387005"/>
    <lineage>
        <taxon>Eukaryota</taxon>
        <taxon>Metazoa</taxon>
        <taxon>Ecdysozoa</taxon>
        <taxon>Nematoda</taxon>
        <taxon>Chromadorea</taxon>
        <taxon>Rhabditida</taxon>
        <taxon>Spirurina</taxon>
        <taxon>Spiruromorpha</taxon>
        <taxon>Filarioidea</taxon>
        <taxon>Onchocercidae</taxon>
        <taxon>Onchocerca</taxon>
    </lineage>
</organism>
<dbReference type="SUPFAM" id="SSF51569">
    <property type="entry name" value="Aldolase"/>
    <property type="match status" value="1"/>
</dbReference>
<name>A0A238BMS4_9BILA</name>
<sequence>MVIIAGMSPLILKLNCSNSFHSKSLASDQAITASVKDALHLECTAVEFTIYPDSAKCFDLIEACEIISEQVLWARSSIMVLLRRRKDFHRRCTMQCITHKLCYNYLNRYGLHKLLKTV</sequence>
<dbReference type="Proteomes" id="UP000242913">
    <property type="component" value="Unassembled WGS sequence"/>
</dbReference>
<proteinExistence type="predicted"/>
<dbReference type="OrthoDB" id="10248956at2759"/>
<evidence type="ECO:0000313" key="2">
    <source>
        <dbReference type="Proteomes" id="UP000242913"/>
    </source>
</evidence>
<accession>A0A238BMS4</accession>
<protein>
    <submittedName>
        <fullName evidence="1">Uncharacterized protein</fullName>
    </submittedName>
</protein>